<sequence>MKDAKSFRRNTRKIIEDSKAERNQRSADEQQNASLNNIHERLGDVQTATEMNGESARSKSNEILEGLAHLGRVSQDTGAAAELTAEGVEASNTELRKLNDTALQISEKLAQLSTLLENKVNVQSTGQGQTSTAAANSSSTSLAVISEAIPDIEQSNEDLRATIERLLPDASQGEPDADFLPEDRQPPAPPPVPDAPPAPAVTDPEDDKGKNKSGQSISDKLDELIKTTKGGFKSSVGFADKISNMLFKYTVTAAAAAAKTAAMILSIILAIDVIRIHFDYWSKLFETSFTDFNAKAKEWAPLLESIITSVNEVREAWEKGDFGGLALAIVKGIGSVIKELGELIVLGLSKAIAGLFRSMGMEDKALDVEGDALQTYQEHTGAKLSEENANTLAKYQAKQYDKKQELADSTLGNSAAAKLVLLGQNGNRGDYDKIQAGQVTPVSGLNETDKISAIKASNEASAAMTRFNKYVEDADPSKASSKSNIEKAYNEIKNDLNDPALNKAPDLKAMLEKKLSDIDAKYNTFKSSGAQVKPDDISENPDTKSVQRIAQNANANTGGSQAQTGNNIQVNNVNKTSRTQINTPPQSSSPAPGMSNHAFSVN</sequence>
<feature type="region of interest" description="Disordered" evidence="1">
    <location>
        <begin position="575"/>
        <end position="602"/>
    </location>
</feature>
<keyword evidence="3" id="KW-1185">Reference proteome</keyword>
<reference evidence="2" key="1">
    <citation type="submission" date="2018-03" db="EMBL/GenBank/DDBJ databases">
        <title>Phage therapy in agriculture - a green tech approach to combat plant pathogenic bacteria.</title>
        <authorList>
            <person name="Carstens A.B."/>
            <person name="Djurhuus A.M."/>
            <person name="Hansen L.H."/>
        </authorList>
    </citation>
    <scope>NUCLEOTIDE SEQUENCE [LARGE SCALE GENOMIC DNA]</scope>
</reference>
<dbReference type="GeneID" id="65112787"/>
<feature type="region of interest" description="Disordered" evidence="1">
    <location>
        <begin position="1"/>
        <end position="59"/>
    </location>
</feature>
<feature type="compositionally biased region" description="Basic and acidic residues" evidence="1">
    <location>
        <begin position="13"/>
        <end position="28"/>
    </location>
</feature>
<dbReference type="RefSeq" id="YP_010095153.1">
    <property type="nucleotide sequence ID" value="NC_055743.1"/>
</dbReference>
<proteinExistence type="predicted"/>
<organism evidence="2 3">
    <name type="scientific">Erwinia phage Cronus</name>
    <dbReference type="NCBI Taxonomy" id="2163633"/>
    <lineage>
        <taxon>Viruses</taxon>
        <taxon>Duplodnaviria</taxon>
        <taxon>Heunggongvirae</taxon>
        <taxon>Uroviricota</taxon>
        <taxon>Caudoviricetes</taxon>
        <taxon>Pantevenvirales</taxon>
        <taxon>Straboviridae</taxon>
        <taxon>Tevenvirinae</taxon>
        <taxon>Risoevirus</taxon>
        <taxon>Risoevirus cronus</taxon>
        <taxon>Roskildevirus cronus</taxon>
    </lineage>
</organism>
<evidence type="ECO:0000256" key="1">
    <source>
        <dbReference type="SAM" id="MobiDB-lite"/>
    </source>
</evidence>
<dbReference type="Proteomes" id="UP000246316">
    <property type="component" value="Segment"/>
</dbReference>
<dbReference type="InterPro" id="IPR057967">
    <property type="entry name" value="T4_TMP"/>
</dbReference>
<evidence type="ECO:0000313" key="3">
    <source>
        <dbReference type="Proteomes" id="UP000246316"/>
    </source>
</evidence>
<dbReference type="EMBL" id="MH059636">
    <property type="protein sequence ID" value="AWD90354.1"/>
    <property type="molecule type" value="Genomic_DNA"/>
</dbReference>
<accession>A0A2S1GLV6</accession>
<feature type="region of interest" description="Disordered" evidence="1">
    <location>
        <begin position="170"/>
        <end position="220"/>
    </location>
</feature>
<feature type="compositionally biased region" description="Polar residues" evidence="1">
    <location>
        <begin position="575"/>
        <end position="590"/>
    </location>
</feature>
<evidence type="ECO:0000313" key="2">
    <source>
        <dbReference type="EMBL" id="AWD90354.1"/>
    </source>
</evidence>
<protein>
    <submittedName>
        <fullName evidence="2">Structural protein</fullName>
    </submittedName>
</protein>
<name>A0A2S1GLV6_9CAUD</name>
<dbReference type="Pfam" id="PF25671">
    <property type="entry name" value="T4_Tape_measure"/>
    <property type="match status" value="1"/>
</dbReference>
<dbReference type="KEGG" id="vg:65112787"/>
<feature type="compositionally biased region" description="Pro residues" evidence="1">
    <location>
        <begin position="186"/>
        <end position="199"/>
    </location>
</feature>